<dbReference type="AlphaFoldDB" id="A0A330GVB0"/>
<evidence type="ECO:0000313" key="3">
    <source>
        <dbReference type="Proteomes" id="UP000251956"/>
    </source>
</evidence>
<organism evidence="2 3">
    <name type="scientific">Mesorhizobium atlanticum</name>
    <dbReference type="NCBI Taxonomy" id="2233532"/>
    <lineage>
        <taxon>Bacteria</taxon>
        <taxon>Pseudomonadati</taxon>
        <taxon>Pseudomonadota</taxon>
        <taxon>Alphaproteobacteria</taxon>
        <taxon>Hyphomicrobiales</taxon>
        <taxon>Phyllobacteriaceae</taxon>
        <taxon>Mesorhizobium</taxon>
    </lineage>
</organism>
<dbReference type="EMBL" id="QMBQ01000002">
    <property type="protein sequence ID" value="RAZ78450.1"/>
    <property type="molecule type" value="Genomic_DNA"/>
</dbReference>
<sequence>MNFVLFFAIQRHLIAGRSSIGSGAMAEETRTGPQVLVPANDNGDLVNREGCSELAAAARLDRVVLDIAQLIGRQLAREAFEAGVVANDNRPVLREGEGEGEGRGPEGNPPRNKKEDLPP</sequence>
<keyword evidence="3" id="KW-1185">Reference proteome</keyword>
<comment type="caution">
    <text evidence="2">The sequence shown here is derived from an EMBL/GenBank/DDBJ whole genome shotgun (WGS) entry which is preliminary data.</text>
</comment>
<gene>
    <name evidence="2" type="ORF">DPM35_07760</name>
</gene>
<feature type="compositionally biased region" description="Basic and acidic residues" evidence="1">
    <location>
        <begin position="91"/>
        <end position="104"/>
    </location>
</feature>
<reference evidence="2 3" key="1">
    <citation type="submission" date="2018-07" db="EMBL/GenBank/DDBJ databases">
        <title>Diversity of Mesorhizobium strains in Brazil.</title>
        <authorList>
            <person name="Helene L.C.F."/>
            <person name="Dall'Agnol R."/>
            <person name="Delamuta J.R.M."/>
            <person name="Hungria M."/>
        </authorList>
    </citation>
    <scope>NUCLEOTIDE SEQUENCE [LARGE SCALE GENOMIC DNA]</scope>
    <source>
        <strain evidence="2 3">CNPSo 3140</strain>
    </source>
</reference>
<dbReference type="Proteomes" id="UP000251956">
    <property type="component" value="Unassembled WGS sequence"/>
</dbReference>
<evidence type="ECO:0000256" key="1">
    <source>
        <dbReference type="SAM" id="MobiDB-lite"/>
    </source>
</evidence>
<feature type="region of interest" description="Disordered" evidence="1">
    <location>
        <begin position="86"/>
        <end position="119"/>
    </location>
</feature>
<evidence type="ECO:0000313" key="2">
    <source>
        <dbReference type="EMBL" id="RAZ78450.1"/>
    </source>
</evidence>
<protein>
    <submittedName>
        <fullName evidence="2">Uncharacterized protein</fullName>
    </submittedName>
</protein>
<proteinExistence type="predicted"/>
<name>A0A330GVB0_9HYPH</name>
<accession>A0A330GVB0</accession>